<dbReference type="InterPro" id="IPR022454">
    <property type="entry name" value="CHP03883_F420-assoc"/>
</dbReference>
<dbReference type="Pfam" id="PF10103">
    <property type="entry name" value="Zincin_2"/>
    <property type="match status" value="1"/>
</dbReference>
<dbReference type="InterPro" id="IPR018766">
    <property type="entry name" value="Zinicin_2"/>
</dbReference>
<dbReference type="EMBL" id="BART01004386">
    <property type="protein sequence ID" value="GAG70284.1"/>
    <property type="molecule type" value="Genomic_DNA"/>
</dbReference>
<dbReference type="NCBIfam" id="TIGR03883">
    <property type="entry name" value="DUF2342_F420"/>
    <property type="match status" value="1"/>
</dbReference>
<feature type="non-terminal residue" evidence="1">
    <location>
        <position position="1"/>
    </location>
</feature>
<dbReference type="PANTHER" id="PTHR39420">
    <property type="match status" value="1"/>
</dbReference>
<dbReference type="InterPro" id="IPR042271">
    <property type="entry name" value="Zinicin_2_N"/>
</dbReference>
<reference evidence="1" key="1">
    <citation type="journal article" date="2014" name="Front. Microbiol.">
        <title>High frequency of phylogenetically diverse reductive dehalogenase-homologous genes in deep subseafloor sedimentary metagenomes.</title>
        <authorList>
            <person name="Kawai M."/>
            <person name="Futagami T."/>
            <person name="Toyoda A."/>
            <person name="Takaki Y."/>
            <person name="Nishi S."/>
            <person name="Hori S."/>
            <person name="Arai W."/>
            <person name="Tsubouchi T."/>
            <person name="Morono Y."/>
            <person name="Uchiyama I."/>
            <person name="Ito T."/>
            <person name="Fujiyama A."/>
            <person name="Inagaki F."/>
            <person name="Takami H."/>
        </authorList>
    </citation>
    <scope>NUCLEOTIDE SEQUENCE</scope>
    <source>
        <strain evidence="1">Expedition CK06-06</strain>
    </source>
</reference>
<proteinExistence type="predicted"/>
<sequence length="291" mass="33795">ASAKVISRQDWIEANIKGFKALMEPLTQKVVEEYKKPKATDPISKLLNKISPFIITLEIGLVLGYMAKNVLGQYDLCLPYGERGKIYFVAPNLLKLEKMLKIPSKDFRFWIALHEVTHALEFNSNNWIADYYKSLLKEFIESATLNLESAAERIQKLDVKNITEVINKFQSEDFLFSLVTPGQREILYRIQALMTILEGYSNFVMDEIGSKMISSFKTLKIKFENRRKIINPVEKIFRKIIGIELKLKQYEMGQKFANYIHKKMNMVGLNLLYENEKISLLLKRLNILKNG</sequence>
<dbReference type="AlphaFoldDB" id="X0ZLJ9"/>
<gene>
    <name evidence="1" type="ORF">S01H4_11055</name>
</gene>
<comment type="caution">
    <text evidence="1">The sequence shown here is derived from an EMBL/GenBank/DDBJ whole genome shotgun (WGS) entry which is preliminary data.</text>
</comment>
<dbReference type="SUPFAM" id="SSF55486">
    <property type="entry name" value="Metalloproteases ('zincins'), catalytic domain"/>
    <property type="match status" value="1"/>
</dbReference>
<name>X0ZLJ9_9ZZZZ</name>
<accession>X0ZLJ9</accession>
<organism evidence="1">
    <name type="scientific">marine sediment metagenome</name>
    <dbReference type="NCBI Taxonomy" id="412755"/>
    <lineage>
        <taxon>unclassified sequences</taxon>
        <taxon>metagenomes</taxon>
        <taxon>ecological metagenomes</taxon>
    </lineage>
</organism>
<dbReference type="NCBIfam" id="TIGR03624">
    <property type="entry name" value="putative hydrolase"/>
    <property type="match status" value="1"/>
</dbReference>
<evidence type="ECO:0000313" key="1">
    <source>
        <dbReference type="EMBL" id="GAG70284.1"/>
    </source>
</evidence>
<evidence type="ECO:0008006" key="2">
    <source>
        <dbReference type="Google" id="ProtNLM"/>
    </source>
</evidence>
<dbReference type="PANTHER" id="PTHR39420:SF1">
    <property type="entry name" value="HYDROLASE"/>
    <property type="match status" value="1"/>
</dbReference>
<protein>
    <recommendedName>
        <fullName evidence="2">Zinc-dependent metalloprotease</fullName>
    </recommendedName>
</protein>
<dbReference type="Gene3D" id="1.20.150.30">
    <property type="entry name" value="Zincin-like metallopeptidase, N-terminal domain"/>
    <property type="match status" value="1"/>
</dbReference>